<comment type="caution">
    <text evidence="1">The sequence shown here is derived from an EMBL/GenBank/DDBJ whole genome shotgun (WGS) entry which is preliminary data.</text>
</comment>
<evidence type="ECO:0000313" key="1">
    <source>
        <dbReference type="EMBL" id="GFT43120.1"/>
    </source>
</evidence>
<gene>
    <name evidence="1" type="ORF">NPIL_614941</name>
</gene>
<feature type="non-terminal residue" evidence="1">
    <location>
        <position position="68"/>
    </location>
</feature>
<dbReference type="Proteomes" id="UP000887013">
    <property type="component" value="Unassembled WGS sequence"/>
</dbReference>
<dbReference type="EMBL" id="BMAW01110453">
    <property type="protein sequence ID" value="GFT43120.1"/>
    <property type="molecule type" value="Genomic_DNA"/>
</dbReference>
<proteinExistence type="predicted"/>
<name>A0A8X6TSM3_NEPPI</name>
<protein>
    <submittedName>
        <fullName evidence="1">Uncharacterized protein</fullName>
    </submittedName>
</protein>
<dbReference type="AlphaFoldDB" id="A0A8X6TSM3"/>
<organism evidence="1 2">
    <name type="scientific">Nephila pilipes</name>
    <name type="common">Giant wood spider</name>
    <name type="synonym">Nephila maculata</name>
    <dbReference type="NCBI Taxonomy" id="299642"/>
    <lineage>
        <taxon>Eukaryota</taxon>
        <taxon>Metazoa</taxon>
        <taxon>Ecdysozoa</taxon>
        <taxon>Arthropoda</taxon>
        <taxon>Chelicerata</taxon>
        <taxon>Arachnida</taxon>
        <taxon>Araneae</taxon>
        <taxon>Araneomorphae</taxon>
        <taxon>Entelegynae</taxon>
        <taxon>Araneoidea</taxon>
        <taxon>Nephilidae</taxon>
        <taxon>Nephila</taxon>
    </lineage>
</organism>
<reference evidence="1" key="1">
    <citation type="submission" date="2020-08" db="EMBL/GenBank/DDBJ databases">
        <title>Multicomponent nature underlies the extraordinary mechanical properties of spider dragline silk.</title>
        <authorList>
            <person name="Kono N."/>
            <person name="Nakamura H."/>
            <person name="Mori M."/>
            <person name="Yoshida Y."/>
            <person name="Ohtoshi R."/>
            <person name="Malay A.D."/>
            <person name="Moran D.A.P."/>
            <person name="Tomita M."/>
            <person name="Numata K."/>
            <person name="Arakawa K."/>
        </authorList>
    </citation>
    <scope>NUCLEOTIDE SEQUENCE</scope>
</reference>
<sequence>MYEPVATDRGKIEDKNTFLKKVVEALSTETSEVENTLSAKVVEYVLSVELGTTLSIGELFSTSSIEET</sequence>
<accession>A0A8X6TSM3</accession>
<keyword evidence="2" id="KW-1185">Reference proteome</keyword>
<evidence type="ECO:0000313" key="2">
    <source>
        <dbReference type="Proteomes" id="UP000887013"/>
    </source>
</evidence>